<evidence type="ECO:0000256" key="1">
    <source>
        <dbReference type="ARBA" id="ARBA00006738"/>
    </source>
</evidence>
<name>A0A9D9HUJ4_9BACT</name>
<comment type="similarity">
    <text evidence="1 2">Belongs to the UPF0102 family.</text>
</comment>
<reference evidence="3" key="1">
    <citation type="submission" date="2020-10" db="EMBL/GenBank/DDBJ databases">
        <authorList>
            <person name="Gilroy R."/>
        </authorList>
    </citation>
    <scope>NUCLEOTIDE SEQUENCE</scope>
    <source>
        <strain evidence="3">G3-3990</strain>
    </source>
</reference>
<dbReference type="SUPFAM" id="SSF52980">
    <property type="entry name" value="Restriction endonuclease-like"/>
    <property type="match status" value="1"/>
</dbReference>
<dbReference type="PANTHER" id="PTHR34039:SF1">
    <property type="entry name" value="UPF0102 PROTEIN YRAN"/>
    <property type="match status" value="1"/>
</dbReference>
<protein>
    <recommendedName>
        <fullName evidence="2">UPF0102 protein IAA73_09270</fullName>
    </recommendedName>
</protein>
<evidence type="ECO:0000313" key="3">
    <source>
        <dbReference type="EMBL" id="MBO8460507.1"/>
    </source>
</evidence>
<dbReference type="Proteomes" id="UP000823641">
    <property type="component" value="Unassembled WGS sequence"/>
</dbReference>
<dbReference type="CDD" id="cd20736">
    <property type="entry name" value="PoNe_Nuclease"/>
    <property type="match status" value="1"/>
</dbReference>
<dbReference type="InterPro" id="IPR003509">
    <property type="entry name" value="UPF0102_YraN-like"/>
</dbReference>
<dbReference type="InterPro" id="IPR011856">
    <property type="entry name" value="tRNA_endonuc-like_dom_sf"/>
</dbReference>
<proteinExistence type="inferred from homology"/>
<dbReference type="GO" id="GO:0003676">
    <property type="term" value="F:nucleic acid binding"/>
    <property type="evidence" value="ECO:0007669"/>
    <property type="project" value="InterPro"/>
</dbReference>
<gene>
    <name evidence="3" type="ORF">IAA73_09270</name>
</gene>
<comment type="caution">
    <text evidence="3">The sequence shown here is derived from an EMBL/GenBank/DDBJ whole genome shotgun (WGS) entry which is preliminary data.</text>
</comment>
<dbReference type="Pfam" id="PF02021">
    <property type="entry name" value="UPF0102"/>
    <property type="match status" value="1"/>
</dbReference>
<evidence type="ECO:0000313" key="4">
    <source>
        <dbReference type="Proteomes" id="UP000823641"/>
    </source>
</evidence>
<evidence type="ECO:0000256" key="2">
    <source>
        <dbReference type="HAMAP-Rule" id="MF_00048"/>
    </source>
</evidence>
<dbReference type="EMBL" id="JADIMG010000089">
    <property type="protein sequence ID" value="MBO8460507.1"/>
    <property type="molecule type" value="Genomic_DNA"/>
</dbReference>
<reference evidence="3" key="2">
    <citation type="journal article" date="2021" name="PeerJ">
        <title>Extensive microbial diversity within the chicken gut microbiome revealed by metagenomics and culture.</title>
        <authorList>
            <person name="Gilroy R."/>
            <person name="Ravi A."/>
            <person name="Getino M."/>
            <person name="Pursley I."/>
            <person name="Horton D.L."/>
            <person name="Alikhan N.F."/>
            <person name="Baker D."/>
            <person name="Gharbi K."/>
            <person name="Hall N."/>
            <person name="Watson M."/>
            <person name="Adriaenssens E.M."/>
            <person name="Foster-Nyarko E."/>
            <person name="Jarju S."/>
            <person name="Secka A."/>
            <person name="Antonio M."/>
            <person name="Oren A."/>
            <person name="Chaudhuri R.R."/>
            <person name="La Ragione R."/>
            <person name="Hildebrand F."/>
            <person name="Pallen M.J."/>
        </authorList>
    </citation>
    <scope>NUCLEOTIDE SEQUENCE</scope>
    <source>
        <strain evidence="3">G3-3990</strain>
    </source>
</reference>
<dbReference type="Gene3D" id="3.40.1350.10">
    <property type="match status" value="1"/>
</dbReference>
<dbReference type="PANTHER" id="PTHR34039">
    <property type="entry name" value="UPF0102 PROTEIN YRAN"/>
    <property type="match status" value="1"/>
</dbReference>
<dbReference type="HAMAP" id="MF_00048">
    <property type="entry name" value="UPF0102"/>
    <property type="match status" value="1"/>
</dbReference>
<organism evidence="3 4">
    <name type="scientific">Candidatus Gallipaludibacter merdavium</name>
    <dbReference type="NCBI Taxonomy" id="2840839"/>
    <lineage>
        <taxon>Bacteria</taxon>
        <taxon>Pseudomonadati</taxon>
        <taxon>Bacteroidota</taxon>
        <taxon>Bacteroidia</taxon>
        <taxon>Bacteroidales</taxon>
        <taxon>Candidatus Gallipaludibacter</taxon>
    </lineage>
</organism>
<dbReference type="AlphaFoldDB" id="A0A9D9HUJ4"/>
<sequence length="121" mass="14145">MAKHNDLGHKGEEFAVKYLKEKGYHIRETNWRDGKLELDIIAETDNRLIIAEVKTRYSDYISQPTDAITNTKIRNIVKATDHYIKMNNIDKEVRFDIISLVKQQNSFKIEHIEDAFIAPVN</sequence>
<dbReference type="InterPro" id="IPR011335">
    <property type="entry name" value="Restrct_endonuc-II-like"/>
</dbReference>
<accession>A0A9D9HUJ4</accession>